<dbReference type="PANTHER" id="PTHR43844:SF1">
    <property type="entry name" value="METHIONINE SYNTHASE"/>
    <property type="match status" value="1"/>
</dbReference>
<dbReference type="eggNOG" id="COG0620">
    <property type="taxonomic scope" value="Bacteria"/>
</dbReference>
<reference evidence="1 2" key="1">
    <citation type="journal article" date="2015" name="Microbes Environ.">
        <title>Distribution and evolution of nitrogen fixation genes in the phylum bacteroidetes.</title>
        <authorList>
            <person name="Inoue J."/>
            <person name="Oshima K."/>
            <person name="Suda W."/>
            <person name="Sakamoto M."/>
            <person name="Iino T."/>
            <person name="Noda S."/>
            <person name="Hongoh Y."/>
            <person name="Hattori M."/>
            <person name="Ohkuma M."/>
        </authorList>
    </citation>
    <scope>NUCLEOTIDE SEQUENCE [LARGE SCALE GENOMIC DNA]</scope>
    <source>
        <strain evidence="1 2">JCM 15093</strain>
    </source>
</reference>
<organism evidence="1 2">
    <name type="scientific">Bacteroides graminisolvens DSM 19988 = JCM 15093</name>
    <dbReference type="NCBI Taxonomy" id="1121097"/>
    <lineage>
        <taxon>Bacteria</taxon>
        <taxon>Pseudomonadati</taxon>
        <taxon>Bacteroidota</taxon>
        <taxon>Bacteroidia</taxon>
        <taxon>Bacteroidales</taxon>
        <taxon>Bacteroidaceae</taxon>
        <taxon>Bacteroides</taxon>
    </lineage>
</organism>
<dbReference type="InterPro" id="IPR038071">
    <property type="entry name" value="UROD/MetE-like_sf"/>
</dbReference>
<protein>
    <submittedName>
        <fullName evidence="1">Methionine synthase II</fullName>
    </submittedName>
</protein>
<dbReference type="AlphaFoldDB" id="A0A069DBJ7"/>
<dbReference type="STRING" id="1121097.GCA_000428125_02906"/>
<dbReference type="Gene3D" id="3.20.20.210">
    <property type="match status" value="1"/>
</dbReference>
<keyword evidence="2" id="KW-1185">Reference proteome</keyword>
<dbReference type="PANTHER" id="PTHR43844">
    <property type="entry name" value="METHIONINE SYNTHASE"/>
    <property type="match status" value="1"/>
</dbReference>
<dbReference type="Proteomes" id="UP000027601">
    <property type="component" value="Unassembled WGS sequence"/>
</dbReference>
<dbReference type="EMBL" id="BAJS01000025">
    <property type="protein sequence ID" value="GAK37654.1"/>
    <property type="molecule type" value="Genomic_DNA"/>
</dbReference>
<sequence>MENIRPPFKIDLAGAFLLPQALKEAREQYRNEQISLVTLRAMEDAEIRNLVERLKSAGLQVVTDGRFRNAMWPLDFMWSFEGVQPVNAKKTGICLNGRIDFHHHPVIDGFMFLTGVTGGDVIAKQVLPAPSLLLSEVLKTDAEQLNVFYEDRELLVSDISASYCKLIQKLYDSGCRYIQFDDSSRNVCEEGIALNNLVLEAIPADLYVSFHASVDMLSAIRGVKAFFLDYDDECCGRTSLLWFIKEQKATFGFIPSHYPMPDELDEIYEKIDEVTPYIALNRLSLCVPNAQVLPNEAYETALKKQWTTIDMAMIAAKKLWGQTE</sequence>
<name>A0A069DBJ7_9BACE</name>
<accession>A0A069DBJ7</accession>
<dbReference type="OrthoDB" id="6430685at2"/>
<evidence type="ECO:0000313" key="2">
    <source>
        <dbReference type="Proteomes" id="UP000027601"/>
    </source>
</evidence>
<comment type="caution">
    <text evidence="1">The sequence shown here is derived from an EMBL/GenBank/DDBJ whole genome shotgun (WGS) entry which is preliminary data.</text>
</comment>
<dbReference type="SUPFAM" id="SSF51726">
    <property type="entry name" value="UROD/MetE-like"/>
    <property type="match status" value="1"/>
</dbReference>
<dbReference type="RefSeq" id="WP_024997278.1">
    <property type="nucleotide sequence ID" value="NZ_ATZI01000020.1"/>
</dbReference>
<proteinExistence type="predicted"/>
<gene>
    <name evidence="1" type="ORF">JCM15093_2920</name>
</gene>
<evidence type="ECO:0000313" key="1">
    <source>
        <dbReference type="EMBL" id="GAK37654.1"/>
    </source>
</evidence>